<evidence type="ECO:0000313" key="3">
    <source>
        <dbReference type="Proteomes" id="UP000784294"/>
    </source>
</evidence>
<reference evidence="2" key="1">
    <citation type="submission" date="2018-11" db="EMBL/GenBank/DDBJ databases">
        <authorList>
            <consortium name="Pathogen Informatics"/>
        </authorList>
    </citation>
    <scope>NUCLEOTIDE SEQUENCE</scope>
</reference>
<dbReference type="Proteomes" id="UP000784294">
    <property type="component" value="Unassembled WGS sequence"/>
</dbReference>
<feature type="region of interest" description="Disordered" evidence="1">
    <location>
        <begin position="1"/>
        <end position="39"/>
    </location>
</feature>
<evidence type="ECO:0000313" key="2">
    <source>
        <dbReference type="EMBL" id="VEL19660.1"/>
    </source>
</evidence>
<dbReference type="AlphaFoldDB" id="A0A448WTE9"/>
<dbReference type="EMBL" id="CAAALY010042617">
    <property type="protein sequence ID" value="VEL19660.1"/>
    <property type="molecule type" value="Genomic_DNA"/>
</dbReference>
<protein>
    <submittedName>
        <fullName evidence="2">Uncharacterized protein</fullName>
    </submittedName>
</protein>
<accession>A0A448WTE9</accession>
<sequence>MKTNKSEKMHSCSPEVSQSPLQETNFPSTFTSKSSVSFPPSSAMPWPRIPILLLVFLTLSRLTGSTVAPGEPPQGLDTPLLPRLLDPMARDGFAADSRIGGERGLHELEYEAFRKNATPSPPGGRHDIVESHTAVEAVQWHRGVGRKAPRIEEMVFEPERDLSSKYPDNLYLDPCKARESGFMEYAFPKTDLDTNKWTN</sequence>
<feature type="compositionally biased region" description="Low complexity" evidence="1">
    <location>
        <begin position="26"/>
        <end position="39"/>
    </location>
</feature>
<comment type="caution">
    <text evidence="2">The sequence shown here is derived from an EMBL/GenBank/DDBJ whole genome shotgun (WGS) entry which is preliminary data.</text>
</comment>
<proteinExistence type="predicted"/>
<gene>
    <name evidence="2" type="ORF">PXEA_LOCUS13100</name>
</gene>
<evidence type="ECO:0000256" key="1">
    <source>
        <dbReference type="SAM" id="MobiDB-lite"/>
    </source>
</evidence>
<keyword evidence="3" id="KW-1185">Reference proteome</keyword>
<organism evidence="2 3">
    <name type="scientific">Protopolystoma xenopodis</name>
    <dbReference type="NCBI Taxonomy" id="117903"/>
    <lineage>
        <taxon>Eukaryota</taxon>
        <taxon>Metazoa</taxon>
        <taxon>Spiralia</taxon>
        <taxon>Lophotrochozoa</taxon>
        <taxon>Platyhelminthes</taxon>
        <taxon>Monogenea</taxon>
        <taxon>Polyopisthocotylea</taxon>
        <taxon>Polystomatidea</taxon>
        <taxon>Polystomatidae</taxon>
        <taxon>Protopolystoma</taxon>
    </lineage>
</organism>
<feature type="compositionally biased region" description="Polar residues" evidence="1">
    <location>
        <begin position="14"/>
        <end position="25"/>
    </location>
</feature>
<name>A0A448WTE9_9PLAT</name>
<feature type="compositionally biased region" description="Basic and acidic residues" evidence="1">
    <location>
        <begin position="1"/>
        <end position="10"/>
    </location>
</feature>